<accession>A0A9E7C2A1</accession>
<organism evidence="2 3">
    <name type="scientific">Capillimicrobium parvum</name>
    <dbReference type="NCBI Taxonomy" id="2884022"/>
    <lineage>
        <taxon>Bacteria</taxon>
        <taxon>Bacillati</taxon>
        <taxon>Actinomycetota</taxon>
        <taxon>Thermoleophilia</taxon>
        <taxon>Solirubrobacterales</taxon>
        <taxon>Capillimicrobiaceae</taxon>
        <taxon>Capillimicrobium</taxon>
    </lineage>
</organism>
<dbReference type="PANTHER" id="PTHR14136">
    <property type="entry name" value="BTB_POZ DOMAIN-CONTAINING PROTEIN KCTD9"/>
    <property type="match status" value="1"/>
</dbReference>
<keyword evidence="3" id="KW-1185">Reference proteome</keyword>
<dbReference type="EMBL" id="CP087164">
    <property type="protein sequence ID" value="UGS37529.1"/>
    <property type="molecule type" value="Genomic_DNA"/>
</dbReference>
<dbReference type="Pfam" id="PF00805">
    <property type="entry name" value="Pentapeptide"/>
    <property type="match status" value="4"/>
</dbReference>
<dbReference type="RefSeq" id="WP_259311581.1">
    <property type="nucleotide sequence ID" value="NZ_CP087164.1"/>
</dbReference>
<gene>
    <name evidence="2" type="ORF">DSM104329_03946</name>
</gene>
<name>A0A9E7C2A1_9ACTN</name>
<dbReference type="KEGG" id="sbae:DSM104329_03946"/>
<dbReference type="SUPFAM" id="SSF141571">
    <property type="entry name" value="Pentapeptide repeat-like"/>
    <property type="match status" value="2"/>
</dbReference>
<dbReference type="AlphaFoldDB" id="A0A9E7C2A1"/>
<reference evidence="2" key="1">
    <citation type="journal article" date="2022" name="Int. J. Syst. Evol. Microbiol.">
        <title>Pseudomonas aegrilactucae sp. nov. and Pseudomonas morbosilactucae sp. nov., pathogens causing bacterial rot of lettuce in Japan.</title>
        <authorList>
            <person name="Sawada H."/>
            <person name="Fujikawa T."/>
            <person name="Satou M."/>
        </authorList>
    </citation>
    <scope>NUCLEOTIDE SEQUENCE</scope>
    <source>
        <strain evidence="2">0166_1</strain>
    </source>
</reference>
<keyword evidence="1" id="KW-0732">Signal</keyword>
<feature type="chain" id="PRO_5039396653" description="Pentapeptide repeat-containing protein" evidence="1">
    <location>
        <begin position="26"/>
        <end position="723"/>
    </location>
</feature>
<dbReference type="InterPro" id="IPR001646">
    <property type="entry name" value="5peptide_repeat"/>
</dbReference>
<dbReference type="Proteomes" id="UP001162834">
    <property type="component" value="Chromosome"/>
</dbReference>
<feature type="signal peptide" evidence="1">
    <location>
        <begin position="1"/>
        <end position="25"/>
    </location>
</feature>
<evidence type="ECO:0000313" key="3">
    <source>
        <dbReference type="Proteomes" id="UP001162834"/>
    </source>
</evidence>
<sequence length="723" mass="76205">MARRRFAVAIGFAVVALGVPSTAHGAAPFVRIDDAKLTPTRDGGKITATVTWNQDAARDERELGIGELRAVAVSATGHTPTLLKAADPYADIADHPQQKDVTLEFSGADERAAIRRGNRVVLTASQHSETPGWPLAYVTVATIRSFVTPQDRIGRKDCSDIAVAPGADLSWCDLVGADLDDVVVSDRYPRSKVTRMLVADLTGATMRRARLTGDSVAGGRLNGADMSGATIDNLSLAQAEATGLIAQRVKSIKPQDAGTEWSGANMFHASLVRADFSLSTLNNVSVSRARLDKSDLHGSTWGYSGDEGLAMIAEEASLRGADLRNVVAFGTRFGLADLTDAMLDGANFQAAELALATLCHTKTDLGEIDTGCPDQPAPKPVTPLVAVKGTLDREDGKVTIAGTVRWNDLGRRTFDMTAGDVRIVAVDAATGRAREIYRRSVNVIGDTTPVPTQTISDARNLRWLRPGNRVVLTATQHQPDDRPGPSLRSYVTVAQLQAGPGRGRVGNLDCADRPVIAGTASLANCDFAGAALTHADLGAAPMTMADLSGAILARANLDGVVLDGAAMGSVRAPRASLMGVRMANVTAPGIDLSGGRIKGNLRAATFEDADFRTARVSSTTFAGTPMRGATFRGAIFDGQRDSGVDLAYADLRKADLGVLEVDAPSSLFMANLSHATLKGPARWPADTSGQIPWTWAVQCDTTLPSGEVLDRDCPKVPSNGRAR</sequence>
<evidence type="ECO:0000313" key="2">
    <source>
        <dbReference type="EMBL" id="UGS37529.1"/>
    </source>
</evidence>
<protein>
    <recommendedName>
        <fullName evidence="4">Pentapeptide repeat-containing protein</fullName>
    </recommendedName>
</protein>
<proteinExistence type="predicted"/>
<dbReference type="PANTHER" id="PTHR14136:SF17">
    <property type="entry name" value="BTB_POZ DOMAIN-CONTAINING PROTEIN KCTD9"/>
    <property type="match status" value="1"/>
</dbReference>
<evidence type="ECO:0000256" key="1">
    <source>
        <dbReference type="SAM" id="SignalP"/>
    </source>
</evidence>
<dbReference type="Gene3D" id="2.160.20.80">
    <property type="entry name" value="E3 ubiquitin-protein ligase SopA"/>
    <property type="match status" value="2"/>
</dbReference>
<dbReference type="InterPro" id="IPR051082">
    <property type="entry name" value="Pentapeptide-BTB/POZ_domain"/>
</dbReference>
<evidence type="ECO:0008006" key="4">
    <source>
        <dbReference type="Google" id="ProtNLM"/>
    </source>
</evidence>